<accession>A0A067JDK6</accession>
<name>A0A067JDK6_JATCU</name>
<dbReference type="AlphaFoldDB" id="A0A067JDK6"/>
<organism evidence="2 3">
    <name type="scientific">Jatropha curcas</name>
    <name type="common">Barbados nut</name>
    <dbReference type="NCBI Taxonomy" id="180498"/>
    <lineage>
        <taxon>Eukaryota</taxon>
        <taxon>Viridiplantae</taxon>
        <taxon>Streptophyta</taxon>
        <taxon>Embryophyta</taxon>
        <taxon>Tracheophyta</taxon>
        <taxon>Spermatophyta</taxon>
        <taxon>Magnoliopsida</taxon>
        <taxon>eudicotyledons</taxon>
        <taxon>Gunneridae</taxon>
        <taxon>Pentapetalae</taxon>
        <taxon>rosids</taxon>
        <taxon>fabids</taxon>
        <taxon>Malpighiales</taxon>
        <taxon>Euphorbiaceae</taxon>
        <taxon>Crotonoideae</taxon>
        <taxon>Jatropheae</taxon>
        <taxon>Jatropha</taxon>
    </lineage>
</organism>
<dbReference type="Proteomes" id="UP000027138">
    <property type="component" value="Unassembled WGS sequence"/>
</dbReference>
<reference evidence="2 3" key="1">
    <citation type="journal article" date="2014" name="PLoS ONE">
        <title>Global Analysis of Gene Expression Profiles in Physic Nut (Jatropha curcas L.) Seedlings Exposed to Salt Stress.</title>
        <authorList>
            <person name="Zhang L."/>
            <person name="Zhang C."/>
            <person name="Wu P."/>
            <person name="Chen Y."/>
            <person name="Li M."/>
            <person name="Jiang H."/>
            <person name="Wu G."/>
        </authorList>
    </citation>
    <scope>NUCLEOTIDE SEQUENCE [LARGE SCALE GENOMIC DNA]</scope>
    <source>
        <strain evidence="3">cv. GZQX0401</strain>
        <tissue evidence="2">Young leaves</tissue>
    </source>
</reference>
<feature type="transmembrane region" description="Helical" evidence="1">
    <location>
        <begin position="45"/>
        <end position="66"/>
    </location>
</feature>
<protein>
    <submittedName>
        <fullName evidence="2">Uncharacterized protein</fullName>
    </submittedName>
</protein>
<proteinExistence type="predicted"/>
<evidence type="ECO:0000313" key="2">
    <source>
        <dbReference type="EMBL" id="KDP21951.1"/>
    </source>
</evidence>
<keyword evidence="1" id="KW-0812">Transmembrane</keyword>
<keyword evidence="1" id="KW-0472">Membrane</keyword>
<keyword evidence="1" id="KW-1133">Transmembrane helix</keyword>
<evidence type="ECO:0000256" key="1">
    <source>
        <dbReference type="SAM" id="Phobius"/>
    </source>
</evidence>
<evidence type="ECO:0000313" key="3">
    <source>
        <dbReference type="Proteomes" id="UP000027138"/>
    </source>
</evidence>
<dbReference type="EMBL" id="KK915528">
    <property type="protein sequence ID" value="KDP21951.1"/>
    <property type="molecule type" value="Genomic_DNA"/>
</dbReference>
<gene>
    <name evidence="2" type="ORF">JCGZ_03119</name>
</gene>
<sequence>MNWADFVLQWLVKSVQRFKEAIRKYMRASGIGGCVLFLQVRSCILLVYVLSFILNFIILCHHIFYLDHLDLNMPIKWDIYSWVCARERSDIRCAIASDKHKGGGFGCGEIMVVPNNKNLNHPNSTNGTAEAAIESQAVGTNEAISSFD</sequence>
<keyword evidence="3" id="KW-1185">Reference proteome</keyword>